<dbReference type="EMBL" id="LJSK01000250">
    <property type="protein sequence ID" value="KPI84539.1"/>
    <property type="molecule type" value="Genomic_DNA"/>
</dbReference>
<comment type="caution">
    <text evidence="1">The sequence shown here is derived from an EMBL/GenBank/DDBJ whole genome shotgun (WGS) entry which is preliminary data.</text>
</comment>
<dbReference type="SMART" id="SM00015">
    <property type="entry name" value="IQ"/>
    <property type="match status" value="4"/>
</dbReference>
<name>A0A0N0P3U4_LEPSE</name>
<proteinExistence type="predicted"/>
<dbReference type="PROSITE" id="PS50096">
    <property type="entry name" value="IQ"/>
    <property type="match status" value="2"/>
</dbReference>
<evidence type="ECO:0000313" key="1">
    <source>
        <dbReference type="EMBL" id="KPI84539.1"/>
    </source>
</evidence>
<evidence type="ECO:0000313" key="2">
    <source>
        <dbReference type="Proteomes" id="UP000038009"/>
    </source>
</evidence>
<reference evidence="1 2" key="1">
    <citation type="journal article" date="2015" name="PLoS Pathog.">
        <title>Leptomonas seymouri: Adaptations to the Dixenous Life Cycle Analyzed by Genome Sequencing, Transcriptome Profiling and Co-infection with Leishmania donovani.</title>
        <authorList>
            <person name="Kraeva N."/>
            <person name="Butenko A."/>
            <person name="Hlavacova J."/>
            <person name="Kostygov A."/>
            <person name="Myskova J."/>
            <person name="Grybchuk D."/>
            <person name="Lestinova T."/>
            <person name="Votypka J."/>
            <person name="Volf P."/>
            <person name="Opperdoes F."/>
            <person name="Flegontov P."/>
            <person name="Lukes J."/>
            <person name="Yurchenko V."/>
        </authorList>
    </citation>
    <scope>NUCLEOTIDE SEQUENCE [LARGE SCALE GENOMIC DNA]</scope>
    <source>
        <strain evidence="1 2">ATCC 30220</strain>
    </source>
</reference>
<sequence>MEGFMMCVMAKRKRCVVLNTRAEDDAQRQLLERRQVAAAQVLTRAVRQWCQRQRDRQRLRKQLNLERDARLKQYEITAVTVQRWWRVIQPQKAYWRRRTTEVEHERRQRAEAERIARAATTIQKRVRGVQARARVDELKRARAAEARALRLKRDAAVTVLTIVLQEHVLRQARIAREAAEQQVRQEGAVQRIAEGWKSTLARRRMDVALQRARQLRTSATCIQRVWKRYFAGRQRRYLRQIRRTVEEERLARELHLYTSVVLVQCAVRGAQDELLVRRLRARVGRTFMESLFLVQAVLRAGQARQALGQARLVEHARRRAEAAALEQRRLHAVCLVQAMVRAHRSAYAAQKRRQHQLEEKLHVHSTAAREMREDAAATVVQRAFRRHQQRQRTAAADAEAAAALQYLHKVARCIQQAWRAYAARQERRLRAAAVERCSRKRQEQEEVMELIWRDQKKELDMLYTLEFHYIAEAEHAARIALYQKWTHPSDWASATQSEEQWNRRSDDEVARWAEIYVD</sequence>
<dbReference type="InterPro" id="IPR000048">
    <property type="entry name" value="IQ_motif_EF-hand-BS"/>
</dbReference>
<dbReference type="AlphaFoldDB" id="A0A0N0P3U4"/>
<organism evidence="1 2">
    <name type="scientific">Leptomonas seymouri</name>
    <dbReference type="NCBI Taxonomy" id="5684"/>
    <lineage>
        <taxon>Eukaryota</taxon>
        <taxon>Discoba</taxon>
        <taxon>Euglenozoa</taxon>
        <taxon>Kinetoplastea</taxon>
        <taxon>Metakinetoplastina</taxon>
        <taxon>Trypanosomatida</taxon>
        <taxon>Trypanosomatidae</taxon>
        <taxon>Leishmaniinae</taxon>
        <taxon>Leptomonas</taxon>
    </lineage>
</organism>
<dbReference type="Proteomes" id="UP000038009">
    <property type="component" value="Unassembled WGS sequence"/>
</dbReference>
<accession>A0A0N0P3U4</accession>
<dbReference type="OrthoDB" id="273919at2759"/>
<dbReference type="Pfam" id="PF00612">
    <property type="entry name" value="IQ"/>
    <property type="match status" value="3"/>
</dbReference>
<keyword evidence="2" id="KW-1185">Reference proteome</keyword>
<gene>
    <name evidence="1" type="ORF">ABL78_6401</name>
</gene>
<dbReference type="VEuPathDB" id="TriTrypDB:Lsey_0250_0030"/>
<protein>
    <submittedName>
        <fullName evidence="1">Uncharacterized protein</fullName>
    </submittedName>
</protein>